<keyword evidence="2" id="KW-1185">Reference proteome</keyword>
<name>D9QL07_BRESC</name>
<dbReference type="EMBL" id="CP002102">
    <property type="protein sequence ID" value="ADL01821.1"/>
    <property type="molecule type" value="Genomic_DNA"/>
</dbReference>
<dbReference type="InParanoid" id="D9QL07"/>
<evidence type="ECO:0000313" key="2">
    <source>
        <dbReference type="Proteomes" id="UP000002696"/>
    </source>
</evidence>
<evidence type="ECO:0000313" key="1">
    <source>
        <dbReference type="EMBL" id="ADL01821.1"/>
    </source>
</evidence>
<dbReference type="OrthoDB" id="7206842at2"/>
<dbReference type="HOGENOM" id="CLU_2822656_0_0_5"/>
<gene>
    <name evidence="1" type="ordered locus">Bresu_2513</name>
</gene>
<organism evidence="1 2">
    <name type="scientific">Brevundimonas subvibrioides (strain ATCC 15264 / DSM 4735 / LMG 14903 / NBRC 16000 / CB 81)</name>
    <name type="common">Caulobacter subvibrioides</name>
    <dbReference type="NCBI Taxonomy" id="633149"/>
    <lineage>
        <taxon>Bacteria</taxon>
        <taxon>Pseudomonadati</taxon>
        <taxon>Pseudomonadota</taxon>
        <taxon>Alphaproteobacteria</taxon>
        <taxon>Caulobacterales</taxon>
        <taxon>Caulobacteraceae</taxon>
        <taxon>Brevundimonas</taxon>
    </lineage>
</organism>
<dbReference type="AlphaFoldDB" id="D9QL07"/>
<dbReference type="RefSeq" id="WP_013269922.1">
    <property type="nucleotide sequence ID" value="NC_014375.1"/>
</dbReference>
<reference evidence="2" key="1">
    <citation type="journal article" date="2011" name="J. Bacteriol.">
        <title>Genome sequences of eight morphologically diverse alphaproteobacteria.</title>
        <authorList>
            <consortium name="US DOE Joint Genome Institute"/>
            <person name="Brown P.J."/>
            <person name="Kysela D.T."/>
            <person name="Buechlein A."/>
            <person name="Hemmerich C."/>
            <person name="Brun Y.V."/>
        </authorList>
    </citation>
    <scope>NUCLEOTIDE SEQUENCE [LARGE SCALE GENOMIC DNA]</scope>
    <source>
        <strain evidence="2">ATCC 15264 / DSM 4735 / LMG 14903 / NBRC 16000 / CB 81</strain>
    </source>
</reference>
<accession>D9QL07</accession>
<protein>
    <submittedName>
        <fullName evidence="1">Putative integral membrane protein</fullName>
    </submittedName>
</protein>
<dbReference type="Proteomes" id="UP000002696">
    <property type="component" value="Chromosome"/>
</dbReference>
<sequence>MRNKPSLFTAAERRIGLLALLGAVVLTLAIMVAERAFAPSLGIYGSSAPTLQMPDVVDARPLSRAA</sequence>
<proteinExistence type="predicted"/>
<dbReference type="BioCyc" id="BSUB633149:G1GM8-2517-MONOMER"/>
<dbReference type="KEGG" id="bsb:Bresu_2513"/>